<feature type="region of interest" description="Disordered" evidence="1">
    <location>
        <begin position="1"/>
        <end position="107"/>
    </location>
</feature>
<dbReference type="AlphaFoldDB" id="A0A1M6LGT0"/>
<dbReference type="EMBL" id="FRAB01000005">
    <property type="protein sequence ID" value="SHJ70400.1"/>
    <property type="molecule type" value="Genomic_DNA"/>
</dbReference>
<reference evidence="2 3" key="1">
    <citation type="submission" date="2016-11" db="EMBL/GenBank/DDBJ databases">
        <authorList>
            <person name="Jaros S."/>
            <person name="Januszkiewicz K."/>
            <person name="Wedrychowicz H."/>
        </authorList>
    </citation>
    <scope>NUCLEOTIDE SEQUENCE [LARGE SCALE GENOMIC DNA]</scope>
    <source>
        <strain evidence="2 3">LMG 20594</strain>
    </source>
</reference>
<name>A0A1M6LGT0_9BURK</name>
<feature type="compositionally biased region" description="Polar residues" evidence="1">
    <location>
        <begin position="96"/>
        <end position="107"/>
    </location>
</feature>
<accession>A0A1M6LGT0</accession>
<feature type="compositionally biased region" description="Polar residues" evidence="1">
    <location>
        <begin position="29"/>
        <end position="41"/>
    </location>
</feature>
<dbReference type="Proteomes" id="UP000184395">
    <property type="component" value="Unassembled WGS sequence"/>
</dbReference>
<evidence type="ECO:0000313" key="2">
    <source>
        <dbReference type="EMBL" id="SHJ70400.1"/>
    </source>
</evidence>
<evidence type="ECO:0000256" key="1">
    <source>
        <dbReference type="SAM" id="MobiDB-lite"/>
    </source>
</evidence>
<organism evidence="2 3">
    <name type="scientific">Paraburkholderia terricola</name>
    <dbReference type="NCBI Taxonomy" id="169427"/>
    <lineage>
        <taxon>Bacteria</taxon>
        <taxon>Pseudomonadati</taxon>
        <taxon>Pseudomonadota</taxon>
        <taxon>Betaproteobacteria</taxon>
        <taxon>Burkholderiales</taxon>
        <taxon>Burkholderiaceae</taxon>
        <taxon>Paraburkholderia</taxon>
    </lineage>
</organism>
<gene>
    <name evidence="2" type="ORF">SAMN05192548_1005108</name>
</gene>
<feature type="region of interest" description="Disordered" evidence="1">
    <location>
        <begin position="242"/>
        <end position="365"/>
    </location>
</feature>
<feature type="compositionally biased region" description="Basic and acidic residues" evidence="1">
    <location>
        <begin position="352"/>
        <end position="361"/>
    </location>
</feature>
<protein>
    <submittedName>
        <fullName evidence="2">Uncharacterized protein</fullName>
    </submittedName>
</protein>
<dbReference type="RefSeq" id="WP_073427804.1">
    <property type="nucleotide sequence ID" value="NZ_CAXURG020000001.1"/>
</dbReference>
<evidence type="ECO:0000313" key="3">
    <source>
        <dbReference type="Proteomes" id="UP000184395"/>
    </source>
</evidence>
<sequence>MGIRLSSNVRAPASVDDRSQTSHGETHTKQPGASGTRSRNGVLQPLSRLSAALRPSGAASHRPRAGELPTASSTQGSHAASDPSRRQATKGGQGPAPTSANGANATQRRTIATSIHGQSNRRPVTLLNVDGAALAHSIGSAGKAVRRFARRLTMRARPDSQQARQAAKPPVALNVPRDYGWPLGLLERQRLEKLPPDAAYEQAFRTHTARVGAAVAKSAEQRFGHMHIDDETLRAQLHAWANGEDGPVENDDVPWQPESESETESETGSESASEIGHDDMSPEREPEIQSVHSSPGQPAASPDKAGPSRTRRVQFVPQAETREIDDESHALKSPVARPVHAPQRASAKLKGHTPESPESHRLYRQRSINGAAWDTVQLLKSPRAGATEKEMAEKMLKQNKLLFTIKNDHKLASEDEPAALKVFHALDRETRPPSFAGKIKGLVRQLQGKDPAPGKIAVLGEDTRAETLQRVNNR</sequence>
<feature type="compositionally biased region" description="Basic and acidic residues" evidence="1">
    <location>
        <begin position="275"/>
        <end position="287"/>
    </location>
</feature>
<feature type="compositionally biased region" description="Basic and acidic residues" evidence="1">
    <location>
        <begin position="15"/>
        <end position="28"/>
    </location>
</feature>
<proteinExistence type="predicted"/>